<name>A0A9P9FTV5_9HYPO</name>
<keyword evidence="3" id="KW-1185">Reference proteome</keyword>
<comment type="caution">
    <text evidence="2">The sequence shown here is derived from an EMBL/GenBank/DDBJ whole genome shotgun (WGS) entry which is preliminary data.</text>
</comment>
<organism evidence="2 3">
    <name type="scientific">Dactylonectria macrodidyma</name>
    <dbReference type="NCBI Taxonomy" id="307937"/>
    <lineage>
        <taxon>Eukaryota</taxon>
        <taxon>Fungi</taxon>
        <taxon>Dikarya</taxon>
        <taxon>Ascomycota</taxon>
        <taxon>Pezizomycotina</taxon>
        <taxon>Sordariomycetes</taxon>
        <taxon>Hypocreomycetidae</taxon>
        <taxon>Hypocreales</taxon>
        <taxon>Nectriaceae</taxon>
        <taxon>Dactylonectria</taxon>
    </lineage>
</organism>
<dbReference type="OrthoDB" id="5424234at2759"/>
<evidence type="ECO:0000313" key="3">
    <source>
        <dbReference type="Proteomes" id="UP000738349"/>
    </source>
</evidence>
<accession>A0A9P9FTV5</accession>
<feature type="compositionally biased region" description="Basic residues" evidence="1">
    <location>
        <begin position="227"/>
        <end position="237"/>
    </location>
</feature>
<proteinExistence type="predicted"/>
<protein>
    <recommendedName>
        <fullName evidence="4">Nitrogen regulatory protein areA GATA-like domain-containing protein</fullName>
    </recommendedName>
</protein>
<dbReference type="Proteomes" id="UP000738349">
    <property type="component" value="Unassembled WGS sequence"/>
</dbReference>
<dbReference type="AlphaFoldDB" id="A0A9P9FTV5"/>
<feature type="region of interest" description="Disordered" evidence="1">
    <location>
        <begin position="144"/>
        <end position="409"/>
    </location>
</feature>
<dbReference type="EMBL" id="JAGMUV010000001">
    <property type="protein sequence ID" value="KAH7175493.1"/>
    <property type="molecule type" value="Genomic_DNA"/>
</dbReference>
<reference evidence="2" key="1">
    <citation type="journal article" date="2021" name="Nat. Commun.">
        <title>Genetic determinants of endophytism in the Arabidopsis root mycobiome.</title>
        <authorList>
            <person name="Mesny F."/>
            <person name="Miyauchi S."/>
            <person name="Thiergart T."/>
            <person name="Pickel B."/>
            <person name="Atanasova L."/>
            <person name="Karlsson M."/>
            <person name="Huettel B."/>
            <person name="Barry K.W."/>
            <person name="Haridas S."/>
            <person name="Chen C."/>
            <person name="Bauer D."/>
            <person name="Andreopoulos W."/>
            <person name="Pangilinan J."/>
            <person name="LaButti K."/>
            <person name="Riley R."/>
            <person name="Lipzen A."/>
            <person name="Clum A."/>
            <person name="Drula E."/>
            <person name="Henrissat B."/>
            <person name="Kohler A."/>
            <person name="Grigoriev I.V."/>
            <person name="Martin F.M."/>
            <person name="Hacquard S."/>
        </authorList>
    </citation>
    <scope>NUCLEOTIDE SEQUENCE</scope>
    <source>
        <strain evidence="2">MPI-CAGE-AT-0147</strain>
    </source>
</reference>
<sequence length="495" mass="53532">MDSGTPMILPKGIVTNSKNIYKEVAEYTVVPPDKVWEYWHVYTTTYKRLKDPTACRLENFWWHVWGSNRRFLKGSTLAKLYEEISLGPTSVPLKGPPNRWEGPDIPPIIRQLMEAVQAEFSPQPPPQESRPSTKANDLVLRTLSSSASKPPPPHPILKKARGPSSSGPRPTARFVSPHESADEDEIPSSGSTAATASEAPIYVVSSPKKKPSNHIPKKLVAVSPASKTKRKPTLPKKHSTDVGPREPGPSSGSRYAGVQRPVTPITEQESEQVTSASEDSSSFVPPERPAMSEKALGKQPATPRRSISMKNGTSQHEAPALSPMGRLRPVEHARPTLLQAQSLIDIPGHTRRRDSAASRSTLGVGSLESGSGFDGPPTMARSLSHGGCDPAIYPSNRRSPGLFTGAKAETTNVAVKGTILDQTGLGTSMPQPSMLGELPSAYHSIPLEPSILDSRLTPTQPTTSESVPLARTKSQLTLLLEREKTRSGNKPRSKN</sequence>
<feature type="region of interest" description="Disordered" evidence="1">
    <location>
        <begin position="449"/>
        <end position="495"/>
    </location>
</feature>
<evidence type="ECO:0008006" key="4">
    <source>
        <dbReference type="Google" id="ProtNLM"/>
    </source>
</evidence>
<gene>
    <name evidence="2" type="ORF">EDB81DRAFT_7190</name>
</gene>
<feature type="compositionally biased region" description="Basic residues" evidence="1">
    <location>
        <begin position="207"/>
        <end position="217"/>
    </location>
</feature>
<feature type="compositionally biased region" description="Low complexity" evidence="1">
    <location>
        <begin position="188"/>
        <end position="199"/>
    </location>
</feature>
<evidence type="ECO:0000313" key="2">
    <source>
        <dbReference type="EMBL" id="KAH7175493.1"/>
    </source>
</evidence>
<feature type="compositionally biased region" description="Polar residues" evidence="1">
    <location>
        <begin position="456"/>
        <end position="477"/>
    </location>
</feature>
<feature type="compositionally biased region" description="Polar residues" evidence="1">
    <location>
        <begin position="265"/>
        <end position="283"/>
    </location>
</feature>
<evidence type="ECO:0000256" key="1">
    <source>
        <dbReference type="SAM" id="MobiDB-lite"/>
    </source>
</evidence>